<feature type="non-terminal residue" evidence="3">
    <location>
        <position position="423"/>
    </location>
</feature>
<dbReference type="InterPro" id="IPR008936">
    <property type="entry name" value="Rho_GTPase_activation_prot"/>
</dbReference>
<dbReference type="InterPro" id="IPR032675">
    <property type="entry name" value="LRR_dom_sf"/>
</dbReference>
<evidence type="ECO:0000313" key="3">
    <source>
        <dbReference type="EMBL" id="RCH80233.1"/>
    </source>
</evidence>
<keyword evidence="1" id="KW-0343">GTPase activation</keyword>
<dbReference type="Gene3D" id="1.10.555.10">
    <property type="entry name" value="Rho GTPase activation protein"/>
    <property type="match status" value="1"/>
</dbReference>
<reference evidence="3 4" key="1">
    <citation type="journal article" date="2018" name="G3 (Bethesda)">
        <title>Phylogenetic and Phylogenomic Definition of Rhizopus Species.</title>
        <authorList>
            <person name="Gryganskyi A.P."/>
            <person name="Golan J."/>
            <person name="Dolatabadi S."/>
            <person name="Mondo S."/>
            <person name="Robb S."/>
            <person name="Idnurm A."/>
            <person name="Muszewska A."/>
            <person name="Steczkiewicz K."/>
            <person name="Masonjones S."/>
            <person name="Liao H.L."/>
            <person name="Gajdeczka M.T."/>
            <person name="Anike F."/>
            <person name="Vuek A."/>
            <person name="Anishchenko I.M."/>
            <person name="Voigt K."/>
            <person name="de Hoog G.S."/>
            <person name="Smith M.E."/>
            <person name="Heitman J."/>
            <person name="Vilgalys R."/>
            <person name="Stajich J.E."/>
        </authorList>
    </citation>
    <scope>NUCLEOTIDE SEQUENCE [LARGE SCALE GENOMIC DNA]</scope>
    <source>
        <strain evidence="3 4">CBS 357.93</strain>
    </source>
</reference>
<dbReference type="STRING" id="86630.A0A367IRD0"/>
<dbReference type="InterPro" id="IPR050729">
    <property type="entry name" value="Rho-GAP"/>
</dbReference>
<dbReference type="Gene3D" id="3.80.10.10">
    <property type="entry name" value="Ribonuclease Inhibitor"/>
    <property type="match status" value="1"/>
</dbReference>
<dbReference type="PANTHER" id="PTHR23176">
    <property type="entry name" value="RHO/RAC/CDC GTPASE-ACTIVATING PROTEIN"/>
    <property type="match status" value="1"/>
</dbReference>
<dbReference type="AlphaFoldDB" id="A0A367IRD0"/>
<accession>A0A367IRD0</accession>
<dbReference type="GO" id="GO:0005737">
    <property type="term" value="C:cytoplasm"/>
    <property type="evidence" value="ECO:0007669"/>
    <property type="project" value="TreeGrafter"/>
</dbReference>
<dbReference type="GO" id="GO:0007165">
    <property type="term" value="P:signal transduction"/>
    <property type="evidence" value="ECO:0007669"/>
    <property type="project" value="InterPro"/>
</dbReference>
<dbReference type="Proteomes" id="UP000252139">
    <property type="component" value="Unassembled WGS sequence"/>
</dbReference>
<dbReference type="Pfam" id="PF00620">
    <property type="entry name" value="RhoGAP"/>
    <property type="match status" value="1"/>
</dbReference>
<evidence type="ECO:0000256" key="1">
    <source>
        <dbReference type="ARBA" id="ARBA00022468"/>
    </source>
</evidence>
<dbReference type="InterPro" id="IPR006553">
    <property type="entry name" value="Leu-rich_rpt_Cys-con_subtyp"/>
</dbReference>
<protein>
    <recommendedName>
        <fullName evidence="2">Rho-GAP domain-containing protein</fullName>
    </recommendedName>
</protein>
<dbReference type="SMART" id="SM00324">
    <property type="entry name" value="RhoGAP"/>
    <property type="match status" value="1"/>
</dbReference>
<dbReference type="SMART" id="SM00367">
    <property type="entry name" value="LRR_CC"/>
    <property type="match status" value="4"/>
</dbReference>
<dbReference type="InterPro" id="IPR000198">
    <property type="entry name" value="RhoGAP_dom"/>
</dbReference>
<organism evidence="3 4">
    <name type="scientific">Rhizopus azygosporus</name>
    <name type="common">Rhizopus microsporus var. azygosporus</name>
    <dbReference type="NCBI Taxonomy" id="86630"/>
    <lineage>
        <taxon>Eukaryota</taxon>
        <taxon>Fungi</taxon>
        <taxon>Fungi incertae sedis</taxon>
        <taxon>Mucoromycota</taxon>
        <taxon>Mucoromycotina</taxon>
        <taxon>Mucoromycetes</taxon>
        <taxon>Mucorales</taxon>
        <taxon>Mucorineae</taxon>
        <taxon>Rhizopodaceae</taxon>
        <taxon>Rhizopus</taxon>
    </lineage>
</organism>
<dbReference type="EMBL" id="PJQL01004028">
    <property type="protein sequence ID" value="RCH80233.1"/>
    <property type="molecule type" value="Genomic_DNA"/>
</dbReference>
<dbReference type="OrthoDB" id="79452at2759"/>
<dbReference type="SUPFAM" id="SSF48350">
    <property type="entry name" value="GTPase activation domain, GAP"/>
    <property type="match status" value="1"/>
</dbReference>
<feature type="domain" description="Rho-GAP" evidence="2">
    <location>
        <begin position="61"/>
        <end position="260"/>
    </location>
</feature>
<dbReference type="PANTHER" id="PTHR23176:SF128">
    <property type="entry name" value="RHO GTPASE-ACTIVATING PROTEIN RGD1"/>
    <property type="match status" value="1"/>
</dbReference>
<sequence>MIKARKGLRSLIGKIDKDADWAEFVRLCAERSGRVQKSEYLAQDYMTSVSSSYTNPRVFGVSLEKLAESAPDMVPDILKRCATVVEEYALSSVGIYRLSGTSSKIQRIKMKFESGDPNPISEEDLSDINNITGVLKLWFRELPNPLFPRQSYQQFLDAAKLPDDRARLIALHTAINELSDAHYATLKYLMCHLYKLPFEILTDIVSHLKDEQYSLGQLMSTSKTMHKVALPLLYRSPHFEKMDSFRSFVANLTPEVGSFVYELDLHMLVHRWKSITTVLLIQLTCKTRNLQVLNLDFCVELSNSALREIIKPLGDLRILGLDDCLLLGDAAVEAIVNSCPFIVELGLSSTHIRDKSLFLIAKHLAHLERIYLSSCDHITEVGIRALLDGCKKLKYFDVRDCYDIVGEFHQPVDSDSDEYIDED</sequence>
<comment type="caution">
    <text evidence="3">The sequence shown here is derived from an EMBL/GenBank/DDBJ whole genome shotgun (WGS) entry which is preliminary data.</text>
</comment>
<evidence type="ECO:0000259" key="2">
    <source>
        <dbReference type="PROSITE" id="PS50238"/>
    </source>
</evidence>
<gene>
    <name evidence="3" type="ORF">CU097_001621</name>
</gene>
<name>A0A367IRD0_RHIAZ</name>
<dbReference type="GO" id="GO:0005096">
    <property type="term" value="F:GTPase activator activity"/>
    <property type="evidence" value="ECO:0007669"/>
    <property type="project" value="UniProtKB-KW"/>
</dbReference>
<evidence type="ECO:0000313" key="4">
    <source>
        <dbReference type="Proteomes" id="UP000252139"/>
    </source>
</evidence>
<dbReference type="SUPFAM" id="SSF52047">
    <property type="entry name" value="RNI-like"/>
    <property type="match status" value="1"/>
</dbReference>
<keyword evidence="4" id="KW-1185">Reference proteome</keyword>
<dbReference type="PROSITE" id="PS50238">
    <property type="entry name" value="RHOGAP"/>
    <property type="match status" value="1"/>
</dbReference>
<proteinExistence type="predicted"/>